<sequence length="249" mass="28464">MKNRKLKFILVSILTFAMLSMFVTSCSKDDNQNDLETNEVIQTDNDILAKALQTEEVLNFQSTIHGGELALDQATYEEVADENGDKDGAFITIPIRSYVANQSKGLYIHYDFLTKEFKHEVIAVTFGQSFVDQVKGSRLDSIDHLSDSEVENLGLSYSATYEFFALDGVLSGRLTYEDNILIEDYENSSRVSYWCLFKCMVGKLSWRERISCGWAAISCISGNWVSCVWNIYRCAKNGPRYYRDCRRRC</sequence>
<comment type="caution">
    <text evidence="2">The sequence shown here is derived from an EMBL/GenBank/DDBJ whole genome shotgun (WGS) entry which is preliminary data.</text>
</comment>
<dbReference type="Proteomes" id="UP001596978">
    <property type="component" value="Unassembled WGS sequence"/>
</dbReference>
<gene>
    <name evidence="2" type="ORF">ACFQ1M_10565</name>
</gene>
<reference evidence="3" key="1">
    <citation type="journal article" date="2019" name="Int. J. Syst. Evol. Microbiol.">
        <title>The Global Catalogue of Microorganisms (GCM) 10K type strain sequencing project: providing services to taxonomists for standard genome sequencing and annotation.</title>
        <authorList>
            <consortium name="The Broad Institute Genomics Platform"/>
            <consortium name="The Broad Institute Genome Sequencing Center for Infectious Disease"/>
            <person name="Wu L."/>
            <person name="Ma J."/>
        </authorList>
    </citation>
    <scope>NUCLEOTIDE SEQUENCE [LARGE SCALE GENOMIC DNA]</scope>
    <source>
        <strain evidence="3">CCUG 62952</strain>
    </source>
</reference>
<evidence type="ECO:0008006" key="4">
    <source>
        <dbReference type="Google" id="ProtNLM"/>
    </source>
</evidence>
<feature type="signal peptide" evidence="1">
    <location>
        <begin position="1"/>
        <end position="27"/>
    </location>
</feature>
<proteinExistence type="predicted"/>
<dbReference type="EMBL" id="JBHTJH010000010">
    <property type="protein sequence ID" value="MFD0862646.1"/>
    <property type="molecule type" value="Genomic_DNA"/>
</dbReference>
<feature type="chain" id="PRO_5047186898" description="Lipoprotein" evidence="1">
    <location>
        <begin position="28"/>
        <end position="249"/>
    </location>
</feature>
<organism evidence="2 3">
    <name type="scientific">Sungkyunkwania multivorans</name>
    <dbReference type="NCBI Taxonomy" id="1173618"/>
    <lineage>
        <taxon>Bacteria</taxon>
        <taxon>Pseudomonadati</taxon>
        <taxon>Bacteroidota</taxon>
        <taxon>Flavobacteriia</taxon>
        <taxon>Flavobacteriales</taxon>
        <taxon>Flavobacteriaceae</taxon>
        <taxon>Sungkyunkwania</taxon>
    </lineage>
</organism>
<keyword evidence="3" id="KW-1185">Reference proteome</keyword>
<protein>
    <recommendedName>
        <fullName evidence="4">Lipoprotein</fullName>
    </recommendedName>
</protein>
<dbReference type="RefSeq" id="WP_386407967.1">
    <property type="nucleotide sequence ID" value="NZ_JBHTJH010000010.1"/>
</dbReference>
<evidence type="ECO:0000313" key="2">
    <source>
        <dbReference type="EMBL" id="MFD0862646.1"/>
    </source>
</evidence>
<dbReference type="PROSITE" id="PS51257">
    <property type="entry name" value="PROKAR_LIPOPROTEIN"/>
    <property type="match status" value="1"/>
</dbReference>
<evidence type="ECO:0000256" key="1">
    <source>
        <dbReference type="SAM" id="SignalP"/>
    </source>
</evidence>
<evidence type="ECO:0000313" key="3">
    <source>
        <dbReference type="Proteomes" id="UP001596978"/>
    </source>
</evidence>
<accession>A0ABW3CYM8</accession>
<keyword evidence="1" id="KW-0732">Signal</keyword>
<name>A0ABW3CYM8_9FLAO</name>